<proteinExistence type="predicted"/>
<gene>
    <name evidence="2" type="ORF">PTRG_02138</name>
</gene>
<dbReference type="InParanoid" id="B2VUN4"/>
<evidence type="ECO:0000256" key="1">
    <source>
        <dbReference type="SAM" id="MobiDB-lite"/>
    </source>
</evidence>
<dbReference type="HOGENOM" id="CLU_3069782_0_0_1"/>
<protein>
    <submittedName>
        <fullName evidence="2">Uncharacterized protein</fullName>
    </submittedName>
</protein>
<name>B2VUN4_PYRTR</name>
<dbReference type="Proteomes" id="UP000001471">
    <property type="component" value="Unassembled WGS sequence"/>
</dbReference>
<evidence type="ECO:0000313" key="2">
    <source>
        <dbReference type="EMBL" id="EDU41576.1"/>
    </source>
</evidence>
<dbReference type="EMBL" id="DS231615">
    <property type="protein sequence ID" value="EDU41576.1"/>
    <property type="molecule type" value="Genomic_DNA"/>
</dbReference>
<organism evidence="2 3">
    <name type="scientific">Pyrenophora tritici-repentis (strain Pt-1C-BFP)</name>
    <name type="common">Wheat tan spot fungus</name>
    <name type="synonym">Drechslera tritici-repentis</name>
    <dbReference type="NCBI Taxonomy" id="426418"/>
    <lineage>
        <taxon>Eukaryota</taxon>
        <taxon>Fungi</taxon>
        <taxon>Dikarya</taxon>
        <taxon>Ascomycota</taxon>
        <taxon>Pezizomycotina</taxon>
        <taxon>Dothideomycetes</taxon>
        <taxon>Pleosporomycetidae</taxon>
        <taxon>Pleosporales</taxon>
        <taxon>Pleosporineae</taxon>
        <taxon>Pleosporaceae</taxon>
        <taxon>Pyrenophora</taxon>
    </lineage>
</organism>
<evidence type="ECO:0000313" key="3">
    <source>
        <dbReference type="Proteomes" id="UP000001471"/>
    </source>
</evidence>
<dbReference type="AlphaFoldDB" id="B2VUN4"/>
<reference evidence="3" key="1">
    <citation type="journal article" date="2013" name="G3 (Bethesda)">
        <title>Comparative genomics of a plant-pathogenic fungus, Pyrenophora tritici-repentis, reveals transduplication and the impact of repeat elements on pathogenicity and population divergence.</title>
        <authorList>
            <person name="Manning V.A."/>
            <person name="Pandelova I."/>
            <person name="Dhillon B."/>
            <person name="Wilhelm L.J."/>
            <person name="Goodwin S.B."/>
            <person name="Berlin A.M."/>
            <person name="Figueroa M."/>
            <person name="Freitag M."/>
            <person name="Hane J.K."/>
            <person name="Henrissat B."/>
            <person name="Holman W.H."/>
            <person name="Kodira C.D."/>
            <person name="Martin J."/>
            <person name="Oliver R.P."/>
            <person name="Robbertse B."/>
            <person name="Schackwitz W."/>
            <person name="Schwartz D.C."/>
            <person name="Spatafora J.W."/>
            <person name="Turgeon B.G."/>
            <person name="Yandava C."/>
            <person name="Young S."/>
            <person name="Zhou S."/>
            <person name="Zeng Q."/>
            <person name="Grigoriev I.V."/>
            <person name="Ma L.-J."/>
            <person name="Ciuffetti L.M."/>
        </authorList>
    </citation>
    <scope>NUCLEOTIDE SEQUENCE [LARGE SCALE GENOMIC DNA]</scope>
    <source>
        <strain evidence="3">Pt-1C-BFP</strain>
    </source>
</reference>
<feature type="compositionally biased region" description="Low complexity" evidence="1">
    <location>
        <begin position="1"/>
        <end position="14"/>
    </location>
</feature>
<accession>B2VUN4</accession>
<feature type="compositionally biased region" description="Polar residues" evidence="1">
    <location>
        <begin position="32"/>
        <end position="47"/>
    </location>
</feature>
<sequence>MAPTTPSTAANASNGRGTNAPVPVYPKPGTRLPTTGAGTRGNASTHACTRAVM</sequence>
<feature type="region of interest" description="Disordered" evidence="1">
    <location>
        <begin position="1"/>
        <end position="53"/>
    </location>
</feature>